<dbReference type="Proteomes" id="UP001207468">
    <property type="component" value="Unassembled WGS sequence"/>
</dbReference>
<evidence type="ECO:0000313" key="2">
    <source>
        <dbReference type="Proteomes" id="UP001207468"/>
    </source>
</evidence>
<protein>
    <submittedName>
        <fullName evidence="1">MFS general substrate transporter</fullName>
    </submittedName>
</protein>
<proteinExistence type="predicted"/>
<dbReference type="EMBL" id="JAGFNK010000111">
    <property type="protein sequence ID" value="KAI9507806.1"/>
    <property type="molecule type" value="Genomic_DNA"/>
</dbReference>
<evidence type="ECO:0000313" key="1">
    <source>
        <dbReference type="EMBL" id="KAI9507806.1"/>
    </source>
</evidence>
<reference evidence="1" key="1">
    <citation type="submission" date="2021-03" db="EMBL/GenBank/DDBJ databases">
        <title>Evolutionary priming and transition to the ectomycorrhizal habit in an iconic lineage of mushroom-forming fungi: is preadaptation a requirement?</title>
        <authorList>
            <consortium name="DOE Joint Genome Institute"/>
            <person name="Looney B.P."/>
            <person name="Miyauchi S."/>
            <person name="Morin E."/>
            <person name="Drula E."/>
            <person name="Courty P.E."/>
            <person name="Chicoki N."/>
            <person name="Fauchery L."/>
            <person name="Kohler A."/>
            <person name="Kuo A."/>
            <person name="LaButti K."/>
            <person name="Pangilinan J."/>
            <person name="Lipzen A."/>
            <person name="Riley R."/>
            <person name="Andreopoulos W."/>
            <person name="He G."/>
            <person name="Johnson J."/>
            <person name="Barry K.W."/>
            <person name="Grigoriev I.V."/>
            <person name="Nagy L."/>
            <person name="Hibbett D."/>
            <person name="Henrissat B."/>
            <person name="Matheny P.B."/>
            <person name="Labbe J."/>
            <person name="Martin A.F."/>
        </authorList>
    </citation>
    <scope>NUCLEOTIDE SEQUENCE</scope>
    <source>
        <strain evidence="1">BPL698</strain>
    </source>
</reference>
<organism evidence="1 2">
    <name type="scientific">Russula earlei</name>
    <dbReference type="NCBI Taxonomy" id="71964"/>
    <lineage>
        <taxon>Eukaryota</taxon>
        <taxon>Fungi</taxon>
        <taxon>Dikarya</taxon>
        <taxon>Basidiomycota</taxon>
        <taxon>Agaricomycotina</taxon>
        <taxon>Agaricomycetes</taxon>
        <taxon>Russulales</taxon>
        <taxon>Russulaceae</taxon>
        <taxon>Russula</taxon>
    </lineage>
</organism>
<name>A0ACC0U832_9AGAM</name>
<keyword evidence="2" id="KW-1185">Reference proteome</keyword>
<comment type="caution">
    <text evidence="1">The sequence shown here is derived from an EMBL/GenBank/DDBJ whole genome shotgun (WGS) entry which is preliminary data.</text>
</comment>
<accession>A0ACC0U832</accession>
<gene>
    <name evidence="1" type="ORF">F5148DRAFT_1201820</name>
</gene>
<sequence length="559" mass="61521">MPRYIWLSSGETAVHSPHTFPPMSFQLEEAGDCEQSAGHQPQITEMVVGISKHNVATDEQYNVFTHREKLLIVRIASLAALFSPLTANIYFPAIPVISREFHKSVELINLTVTMYMILQGLSPMVWGTLSDRLGRRPIMFACLTTLSLSCVGLALVPTSAYWLLMVLRCLQAAGSASTFALGAGIIADISAPAERGGFFGIFGLGPLVGPAFGPVIGGALDQGLGWRAIFWFLCICSAICGLGLFLFLPETLRAIVGDGSISAGWIYMPSIPIIGRHRKMKESNERPPRKSFTNPLLMFAYPDVFVLLLFNGTYYAVMYGVTASSSVVFENLYPYLTQTDLGLCFLPIGGGMVLGTWASGRFLDACYQKTMDDLILQAPAQSVEDVDALQGDPLFPIETARLQAFPYIISVYVVCVIGYGWSLHWRVTIAVPLILQFISKLFTFTAPGDAACMDSHRLFLRSRQASSITACVRTPPMSPPHGSPLNSPFWQNNIVRCTMGAGMVSIMNPILVALGNGWAYTLLGGLCVLVSPFLYIDVRWGPMWRERRRIKEQQETLRR</sequence>